<gene>
    <name evidence="1" type="ORF">ACPOL_6911</name>
</gene>
<keyword evidence="2" id="KW-1185">Reference proteome</keyword>
<accession>A0A2Z5GAU8</accession>
<reference evidence="1 2" key="1">
    <citation type="journal article" date="2018" name="Front. Microbiol.">
        <title>Hydrolytic Capabilities as a Key to Environmental Success: Chitinolytic and Cellulolytic Acidobacteria From Acidic Sub-arctic Soils and Boreal Peatlands.</title>
        <authorList>
            <person name="Belova S.E."/>
            <person name="Ravin N.V."/>
            <person name="Pankratov T.A."/>
            <person name="Rakitin A.L."/>
            <person name="Ivanova A.A."/>
            <person name="Beletsky A.V."/>
            <person name="Mardanov A.V."/>
            <person name="Sinninghe Damste J.S."/>
            <person name="Dedysh S.N."/>
        </authorList>
    </citation>
    <scope>NUCLEOTIDE SEQUENCE [LARGE SCALE GENOMIC DNA]</scope>
    <source>
        <strain evidence="1 2">SBC82</strain>
        <plasmid evidence="2">pacpol4</plasmid>
    </source>
</reference>
<sequence length="43" mass="4662">MPHFSGHGFKFSSVIGDTSDMVAGVAPGFDLEPVFYRGRFQAV</sequence>
<organism evidence="1 2">
    <name type="scientific">Acidisarcina polymorpha</name>
    <dbReference type="NCBI Taxonomy" id="2211140"/>
    <lineage>
        <taxon>Bacteria</taxon>
        <taxon>Pseudomonadati</taxon>
        <taxon>Acidobacteriota</taxon>
        <taxon>Terriglobia</taxon>
        <taxon>Terriglobales</taxon>
        <taxon>Acidobacteriaceae</taxon>
        <taxon>Acidisarcina</taxon>
    </lineage>
</organism>
<protein>
    <submittedName>
        <fullName evidence="1">Uncharacterized protein</fullName>
    </submittedName>
</protein>
<evidence type="ECO:0000313" key="2">
    <source>
        <dbReference type="Proteomes" id="UP000253606"/>
    </source>
</evidence>
<dbReference type="AlphaFoldDB" id="A0A2Z5GAU8"/>
<name>A0A2Z5GAU8_9BACT</name>
<evidence type="ECO:0000313" key="1">
    <source>
        <dbReference type="EMBL" id="AXC16119.1"/>
    </source>
</evidence>
<proteinExistence type="predicted"/>
<geneLocation type="plasmid" evidence="2">
    <name>pacpol4</name>
</geneLocation>
<dbReference type="KEGG" id="abas:ACPOL_6911"/>
<keyword evidence="1" id="KW-0614">Plasmid</keyword>
<dbReference type="Proteomes" id="UP000253606">
    <property type="component" value="Plasmid pACPOL4"/>
</dbReference>
<dbReference type="EMBL" id="CP030843">
    <property type="protein sequence ID" value="AXC16119.1"/>
    <property type="molecule type" value="Genomic_DNA"/>
</dbReference>